<evidence type="ECO:0000313" key="6">
    <source>
        <dbReference type="EMBL" id="RIX80879.1"/>
    </source>
</evidence>
<dbReference type="FunFam" id="1.10.10.10:FF:000001">
    <property type="entry name" value="LysR family transcriptional regulator"/>
    <property type="match status" value="1"/>
</dbReference>
<dbReference type="EMBL" id="QXMN01000011">
    <property type="protein sequence ID" value="RIX80879.1"/>
    <property type="molecule type" value="Genomic_DNA"/>
</dbReference>
<dbReference type="InterPro" id="IPR058163">
    <property type="entry name" value="LysR-type_TF_proteobact-type"/>
</dbReference>
<dbReference type="InterPro" id="IPR036390">
    <property type="entry name" value="WH_DNA-bd_sf"/>
</dbReference>
<reference evidence="6 7" key="1">
    <citation type="submission" date="2018-09" db="EMBL/GenBank/DDBJ databases">
        <title>Acidovorax cavernicola nov. sp. isolated from Gruta de las Maravillas (Aracena, Spain).</title>
        <authorList>
            <person name="Jurado V."/>
            <person name="Gutierrez-Patricio S."/>
            <person name="Gonzalez-Pimentel J.L."/>
            <person name="Miller A.Z."/>
            <person name="Laiz L."/>
            <person name="Saiz-Jimenez C."/>
        </authorList>
    </citation>
    <scope>NUCLEOTIDE SEQUENCE [LARGE SCALE GENOMIC DNA]</scope>
    <source>
        <strain evidence="6 7">1011MAR4D40.2</strain>
    </source>
</reference>
<name>A0A9X8D5Q8_9BURK</name>
<dbReference type="RefSeq" id="WP_119553633.1">
    <property type="nucleotide sequence ID" value="NZ_QXMN01000011.1"/>
</dbReference>
<dbReference type="AlphaFoldDB" id="A0A9X8D5Q8"/>
<feature type="domain" description="HTH lysR-type" evidence="5">
    <location>
        <begin position="1"/>
        <end position="59"/>
    </location>
</feature>
<dbReference type="Pfam" id="PF00126">
    <property type="entry name" value="HTH_1"/>
    <property type="match status" value="1"/>
</dbReference>
<dbReference type="PROSITE" id="PS50931">
    <property type="entry name" value="HTH_LYSR"/>
    <property type="match status" value="1"/>
</dbReference>
<dbReference type="InterPro" id="IPR000847">
    <property type="entry name" value="LysR_HTH_N"/>
</dbReference>
<keyword evidence="2" id="KW-0805">Transcription regulation</keyword>
<keyword evidence="4" id="KW-0804">Transcription</keyword>
<proteinExistence type="inferred from homology"/>
<dbReference type="PANTHER" id="PTHR30537:SF5">
    <property type="entry name" value="HTH-TYPE TRANSCRIPTIONAL ACTIVATOR TTDR-RELATED"/>
    <property type="match status" value="1"/>
</dbReference>
<evidence type="ECO:0000313" key="7">
    <source>
        <dbReference type="Proteomes" id="UP000265619"/>
    </source>
</evidence>
<dbReference type="GO" id="GO:0043565">
    <property type="term" value="F:sequence-specific DNA binding"/>
    <property type="evidence" value="ECO:0007669"/>
    <property type="project" value="TreeGrafter"/>
</dbReference>
<organism evidence="6 7">
    <name type="scientific">Acidovorax cavernicola</name>
    <dbReference type="NCBI Taxonomy" id="1675792"/>
    <lineage>
        <taxon>Bacteria</taxon>
        <taxon>Pseudomonadati</taxon>
        <taxon>Pseudomonadota</taxon>
        <taxon>Betaproteobacteria</taxon>
        <taxon>Burkholderiales</taxon>
        <taxon>Comamonadaceae</taxon>
        <taxon>Acidovorax</taxon>
    </lineage>
</organism>
<sequence>MDRFKAMQTFVQIADQGSLTRAAEALGSSLPAVVRALAALEAHLGVRLFHRTTRRLSLTEEGRHYLPSAREVLLAADAADQALKAEAREPAGQLVITAPVLFGHMYVAPAIVRFMQRHEKVRCSVRLHDRTVNLLEEGIDVGIRISPLEDSSLVAQTLGSIRRVVVASPAFLAQHGVPRHPRDLAGMPCVRGRVDAPPQWTFREGGDGGKTVHVTPDNRLEFNHLAPAVEACAAGMGFGTFFSYQVLPHVAQGRLQLVLEDYEPAPRPVSVIYPNARLLPARTRAFIDWMKEEFSGLRM</sequence>
<dbReference type="PANTHER" id="PTHR30537">
    <property type="entry name" value="HTH-TYPE TRANSCRIPTIONAL REGULATOR"/>
    <property type="match status" value="1"/>
</dbReference>
<gene>
    <name evidence="6" type="ORF">D3H34_11735</name>
</gene>
<dbReference type="GO" id="GO:0003700">
    <property type="term" value="F:DNA-binding transcription factor activity"/>
    <property type="evidence" value="ECO:0007669"/>
    <property type="project" value="InterPro"/>
</dbReference>
<dbReference type="Gene3D" id="1.10.10.10">
    <property type="entry name" value="Winged helix-like DNA-binding domain superfamily/Winged helix DNA-binding domain"/>
    <property type="match status" value="1"/>
</dbReference>
<accession>A0A9X8D5Q8</accession>
<evidence type="ECO:0000256" key="1">
    <source>
        <dbReference type="ARBA" id="ARBA00009437"/>
    </source>
</evidence>
<evidence type="ECO:0000256" key="2">
    <source>
        <dbReference type="ARBA" id="ARBA00023015"/>
    </source>
</evidence>
<dbReference type="SUPFAM" id="SSF53850">
    <property type="entry name" value="Periplasmic binding protein-like II"/>
    <property type="match status" value="1"/>
</dbReference>
<dbReference type="OrthoDB" id="9786526at2"/>
<dbReference type="Pfam" id="PF03466">
    <property type="entry name" value="LysR_substrate"/>
    <property type="match status" value="1"/>
</dbReference>
<keyword evidence="3" id="KW-0238">DNA-binding</keyword>
<evidence type="ECO:0000259" key="5">
    <source>
        <dbReference type="PROSITE" id="PS50931"/>
    </source>
</evidence>
<comment type="caution">
    <text evidence="6">The sequence shown here is derived from an EMBL/GenBank/DDBJ whole genome shotgun (WGS) entry which is preliminary data.</text>
</comment>
<keyword evidence="7" id="KW-1185">Reference proteome</keyword>
<dbReference type="Gene3D" id="3.40.190.290">
    <property type="match status" value="1"/>
</dbReference>
<protein>
    <submittedName>
        <fullName evidence="6">LysR family transcriptional regulator</fullName>
    </submittedName>
</protein>
<dbReference type="Proteomes" id="UP000265619">
    <property type="component" value="Unassembled WGS sequence"/>
</dbReference>
<dbReference type="SUPFAM" id="SSF46785">
    <property type="entry name" value="Winged helix' DNA-binding domain"/>
    <property type="match status" value="1"/>
</dbReference>
<dbReference type="GO" id="GO:0006351">
    <property type="term" value="P:DNA-templated transcription"/>
    <property type="evidence" value="ECO:0007669"/>
    <property type="project" value="TreeGrafter"/>
</dbReference>
<evidence type="ECO:0000256" key="3">
    <source>
        <dbReference type="ARBA" id="ARBA00023125"/>
    </source>
</evidence>
<evidence type="ECO:0000256" key="4">
    <source>
        <dbReference type="ARBA" id="ARBA00023163"/>
    </source>
</evidence>
<dbReference type="CDD" id="cd08471">
    <property type="entry name" value="PBP2_CrgA_like_2"/>
    <property type="match status" value="1"/>
</dbReference>
<dbReference type="InterPro" id="IPR036388">
    <property type="entry name" value="WH-like_DNA-bd_sf"/>
</dbReference>
<comment type="similarity">
    <text evidence="1">Belongs to the LysR transcriptional regulatory family.</text>
</comment>
<dbReference type="InterPro" id="IPR005119">
    <property type="entry name" value="LysR_subst-bd"/>
</dbReference>